<evidence type="ECO:0000256" key="4">
    <source>
        <dbReference type="ARBA" id="ARBA00022490"/>
    </source>
</evidence>
<keyword evidence="4 5" id="KW-0963">Cytoplasm</keyword>
<evidence type="ECO:0000256" key="1">
    <source>
        <dbReference type="ARBA" id="ARBA00004496"/>
    </source>
</evidence>
<dbReference type="OrthoDB" id="5421057at2"/>
<dbReference type="InterPro" id="IPR053924">
    <property type="entry name" value="RecX_HTH_2nd"/>
</dbReference>
<comment type="subcellular location">
    <subcellularLocation>
        <location evidence="1 5">Cytoplasm</location>
    </subcellularLocation>
</comment>
<dbReference type="HAMAP" id="MF_01114">
    <property type="entry name" value="RecX"/>
    <property type="match status" value="1"/>
</dbReference>
<gene>
    <name evidence="5" type="primary">recX</name>
    <name evidence="9" type="ORF">GND95_12825</name>
</gene>
<evidence type="ECO:0000313" key="10">
    <source>
        <dbReference type="Proteomes" id="UP000483018"/>
    </source>
</evidence>
<dbReference type="InterPro" id="IPR053926">
    <property type="entry name" value="RecX_HTH_1st"/>
</dbReference>
<dbReference type="EMBL" id="WSLF01000016">
    <property type="protein sequence ID" value="KAE9629816.1"/>
    <property type="molecule type" value="Genomic_DNA"/>
</dbReference>
<dbReference type="InterPro" id="IPR003783">
    <property type="entry name" value="Regulatory_RecX"/>
</dbReference>
<dbReference type="PANTHER" id="PTHR33602:SF1">
    <property type="entry name" value="REGULATORY PROTEIN RECX FAMILY PROTEIN"/>
    <property type="match status" value="1"/>
</dbReference>
<name>A0A7C8LI23_9FIRM</name>
<dbReference type="GO" id="GO:0005737">
    <property type="term" value="C:cytoplasm"/>
    <property type="evidence" value="ECO:0007669"/>
    <property type="project" value="UniProtKB-SubCell"/>
</dbReference>
<dbReference type="InterPro" id="IPR036388">
    <property type="entry name" value="WH-like_DNA-bd_sf"/>
</dbReference>
<dbReference type="PANTHER" id="PTHR33602">
    <property type="entry name" value="REGULATORY PROTEIN RECX FAMILY PROTEIN"/>
    <property type="match status" value="1"/>
</dbReference>
<accession>A0A7C8LI23</accession>
<dbReference type="AlphaFoldDB" id="A0A7C8LI23"/>
<dbReference type="GO" id="GO:0006282">
    <property type="term" value="P:regulation of DNA repair"/>
    <property type="evidence" value="ECO:0007669"/>
    <property type="project" value="UniProtKB-UniRule"/>
</dbReference>
<feature type="domain" description="RecX second three-helical" evidence="6">
    <location>
        <begin position="107"/>
        <end position="148"/>
    </location>
</feature>
<dbReference type="Pfam" id="PF21981">
    <property type="entry name" value="RecX_HTH3"/>
    <property type="match status" value="1"/>
</dbReference>
<comment type="function">
    <text evidence="5">Modulates RecA activity.</text>
</comment>
<evidence type="ECO:0000313" key="9">
    <source>
        <dbReference type="EMBL" id="KAE9629816.1"/>
    </source>
</evidence>
<dbReference type="Pfam" id="PF02631">
    <property type="entry name" value="RecX_HTH2"/>
    <property type="match status" value="1"/>
</dbReference>
<comment type="caution">
    <text evidence="9">The sequence shown here is derived from an EMBL/GenBank/DDBJ whole genome shotgun (WGS) entry which is preliminary data.</text>
</comment>
<evidence type="ECO:0000256" key="5">
    <source>
        <dbReference type="HAMAP-Rule" id="MF_01114"/>
    </source>
</evidence>
<proteinExistence type="inferred from homology"/>
<evidence type="ECO:0000259" key="6">
    <source>
        <dbReference type="Pfam" id="PF02631"/>
    </source>
</evidence>
<dbReference type="Pfam" id="PF21982">
    <property type="entry name" value="RecX_HTH1"/>
    <property type="match status" value="1"/>
</dbReference>
<reference evidence="9 10" key="1">
    <citation type="submission" date="2019-12" db="EMBL/GenBank/DDBJ databases">
        <title>Defluviitalea raffinosedens, isolated from a biogas fermenter, genome sequencing and characterization.</title>
        <authorList>
            <person name="Rettenmaier R."/>
            <person name="Schneider M."/>
            <person name="Neuhaus K."/>
            <person name="Liebl W."/>
            <person name="Zverlov V."/>
        </authorList>
    </citation>
    <scope>NUCLEOTIDE SEQUENCE [LARGE SCALE GENOMIC DNA]</scope>
    <source>
        <strain evidence="9 10">249c-K6</strain>
    </source>
</reference>
<sequence>MKITKIEKQKNNQDRWSVFIDGEFAFGVTTEEVFVFKLTVGKEISEIELEKMIKEKDYSKAKDVALKFLSYRARSEKELRDKLISKEFDPVTIDRVIEFLKRYDYVNDEKFAKSYVRERIRLKFEGRKKLIYDLKQKGIKQEIIDHVLNNTDINEIDHALKLLEKKVPDKTELGLKEKQRIYQFLLRKGFSYDIIQKAFNVYFH</sequence>
<dbReference type="Proteomes" id="UP000483018">
    <property type="component" value="Unassembled WGS sequence"/>
</dbReference>
<comment type="similarity">
    <text evidence="2 5">Belongs to the RecX family.</text>
</comment>
<evidence type="ECO:0000256" key="3">
    <source>
        <dbReference type="ARBA" id="ARBA00018111"/>
    </source>
</evidence>
<keyword evidence="10" id="KW-1185">Reference proteome</keyword>
<feature type="domain" description="RecX third three-helical" evidence="7">
    <location>
        <begin position="155"/>
        <end position="198"/>
    </location>
</feature>
<organism evidence="9 10">
    <name type="scientific">Defluviitalea raffinosedens</name>
    <dbReference type="NCBI Taxonomy" id="1450156"/>
    <lineage>
        <taxon>Bacteria</taxon>
        <taxon>Bacillati</taxon>
        <taxon>Bacillota</taxon>
        <taxon>Clostridia</taxon>
        <taxon>Lachnospirales</taxon>
        <taxon>Defluviitaleaceae</taxon>
        <taxon>Defluviitalea</taxon>
    </lineage>
</organism>
<evidence type="ECO:0000256" key="2">
    <source>
        <dbReference type="ARBA" id="ARBA00009695"/>
    </source>
</evidence>
<evidence type="ECO:0000259" key="8">
    <source>
        <dbReference type="Pfam" id="PF21982"/>
    </source>
</evidence>
<evidence type="ECO:0000259" key="7">
    <source>
        <dbReference type="Pfam" id="PF21981"/>
    </source>
</evidence>
<dbReference type="InterPro" id="IPR053925">
    <property type="entry name" value="RecX_HTH_3rd"/>
</dbReference>
<protein>
    <recommendedName>
        <fullName evidence="3 5">Regulatory protein RecX</fullName>
    </recommendedName>
</protein>
<dbReference type="RefSeq" id="WP_158741549.1">
    <property type="nucleotide sequence ID" value="NZ_JAFBEP010000018.1"/>
</dbReference>
<feature type="domain" description="RecX first three-helical" evidence="8">
    <location>
        <begin position="61"/>
        <end position="100"/>
    </location>
</feature>
<dbReference type="Gene3D" id="1.10.10.10">
    <property type="entry name" value="Winged helix-like DNA-binding domain superfamily/Winged helix DNA-binding domain"/>
    <property type="match status" value="3"/>
</dbReference>